<comment type="caution">
    <text evidence="3">The sequence shown here is derived from an EMBL/GenBank/DDBJ whole genome shotgun (WGS) entry which is preliminary data.</text>
</comment>
<protein>
    <submittedName>
        <fullName evidence="3">Glycosyltransferase family 4 protein</fullName>
    </submittedName>
</protein>
<evidence type="ECO:0000313" key="3">
    <source>
        <dbReference type="EMBL" id="MEZ3165666.1"/>
    </source>
</evidence>
<dbReference type="EMBL" id="JBEDNY010000009">
    <property type="protein sequence ID" value="MEZ3165666.1"/>
    <property type="molecule type" value="Genomic_DNA"/>
</dbReference>
<gene>
    <name evidence="3" type="ORF">ABNG04_17725</name>
</gene>
<dbReference type="Gene3D" id="3.40.50.2000">
    <property type="entry name" value="Glycogen Phosphorylase B"/>
    <property type="match status" value="2"/>
</dbReference>
<feature type="domain" description="Glycosyl transferase family 1" evidence="1">
    <location>
        <begin position="214"/>
        <end position="379"/>
    </location>
</feature>
<sequence length="405" mass="44832">METENAHVVVVSQHYPPDKSGNASRISDTCTHLSDKGWDVTVLAPPPAFPHGEFNRSWKRKSVSEDGGVVVQRLWAWQPTDEDPGFLSRMAYYLLFPIHALLWLLFNHDEYDAIITSAPPIFTGLAGLPFGVLGWKPWIVDVRDLWIDASIGLGFISEGGLLERVSRVYERFVLQTADRVSVTTNVLGDRLTDLYAVDSEKVVHLPNGVNTDEFQPSDEPKEPVIVYTGNVGHAQDLEACVKAMAKVDHPDAVLQIVGDGDLRGSLEELAVEIDVEDKVEFTGLVSREEIPEILSKSMIGVAPLKQDDTLEYAIPTKAYEYMSCELPVIATGVGEIEELMAESSGGLYVGNDASEIADTIEMLLTDTSQREILGQQGREHMIDHYDREVVAGRLSNTLREITLNE</sequence>
<keyword evidence="4" id="KW-1185">Reference proteome</keyword>
<dbReference type="InterPro" id="IPR028098">
    <property type="entry name" value="Glyco_trans_4-like_N"/>
</dbReference>
<feature type="domain" description="Glycosyltransferase subfamily 4-like N-terminal" evidence="2">
    <location>
        <begin position="21"/>
        <end position="208"/>
    </location>
</feature>
<dbReference type="InterPro" id="IPR001296">
    <property type="entry name" value="Glyco_trans_1"/>
</dbReference>
<dbReference type="RefSeq" id="WP_371163638.1">
    <property type="nucleotide sequence ID" value="NZ_JBEDNY010000009.1"/>
</dbReference>
<evidence type="ECO:0000313" key="4">
    <source>
        <dbReference type="Proteomes" id="UP001567572"/>
    </source>
</evidence>
<dbReference type="PANTHER" id="PTHR45947:SF3">
    <property type="entry name" value="SULFOQUINOVOSYL TRANSFERASE SQD2"/>
    <property type="match status" value="1"/>
</dbReference>
<accession>A0ABD5M5X7</accession>
<organism evidence="3 4">
    <name type="scientific">Halorubrum miltondacostae</name>
    <dbReference type="NCBI Taxonomy" id="3076378"/>
    <lineage>
        <taxon>Archaea</taxon>
        <taxon>Methanobacteriati</taxon>
        <taxon>Methanobacteriota</taxon>
        <taxon>Stenosarchaea group</taxon>
        <taxon>Halobacteria</taxon>
        <taxon>Halobacteriales</taxon>
        <taxon>Haloferacaceae</taxon>
        <taxon>Halorubrum</taxon>
    </lineage>
</organism>
<dbReference type="SUPFAM" id="SSF53756">
    <property type="entry name" value="UDP-Glycosyltransferase/glycogen phosphorylase"/>
    <property type="match status" value="1"/>
</dbReference>
<evidence type="ECO:0000259" key="2">
    <source>
        <dbReference type="Pfam" id="PF13579"/>
    </source>
</evidence>
<reference evidence="3 4" key="1">
    <citation type="submission" date="2024-06" db="EMBL/GenBank/DDBJ databases">
        <title>Halorubrum miltondacostae sp. nov., a potential PHA producer isolated from an inland solar saltern in Rio Maior, Portugal.</title>
        <authorList>
            <person name="Albuquerque L."/>
            <person name="Viver T."/>
            <person name="Barroso C."/>
            <person name="Claudino R."/>
            <person name="Galvan M."/>
            <person name="Simoes G."/>
            <person name="Lobo Da Cunha A."/>
            <person name="Egas C."/>
        </authorList>
    </citation>
    <scope>NUCLEOTIDE SEQUENCE [LARGE SCALE GENOMIC DNA]</scope>
    <source>
        <strain evidence="3 4">RMP-11</strain>
    </source>
</reference>
<dbReference type="Proteomes" id="UP001567572">
    <property type="component" value="Unassembled WGS sequence"/>
</dbReference>
<dbReference type="CDD" id="cd03794">
    <property type="entry name" value="GT4_WbuB-like"/>
    <property type="match status" value="1"/>
</dbReference>
<dbReference type="AlphaFoldDB" id="A0ABD5M5X7"/>
<proteinExistence type="predicted"/>
<evidence type="ECO:0000259" key="1">
    <source>
        <dbReference type="Pfam" id="PF00534"/>
    </source>
</evidence>
<dbReference type="PANTHER" id="PTHR45947">
    <property type="entry name" value="SULFOQUINOVOSYL TRANSFERASE SQD2"/>
    <property type="match status" value="1"/>
</dbReference>
<dbReference type="Pfam" id="PF00534">
    <property type="entry name" value="Glycos_transf_1"/>
    <property type="match status" value="1"/>
</dbReference>
<name>A0ABD5M5X7_9EURY</name>
<dbReference type="InterPro" id="IPR050194">
    <property type="entry name" value="Glycosyltransferase_grp1"/>
</dbReference>
<dbReference type="Pfam" id="PF13579">
    <property type="entry name" value="Glyco_trans_4_4"/>
    <property type="match status" value="1"/>
</dbReference>